<evidence type="ECO:0000256" key="14">
    <source>
        <dbReference type="ARBA" id="ARBA00022859"/>
    </source>
</evidence>
<keyword evidence="15" id="KW-0180">Complement pathway</keyword>
<evidence type="ECO:0000256" key="3">
    <source>
        <dbReference type="ARBA" id="ARBA00009214"/>
    </source>
</evidence>
<comment type="caution">
    <text evidence="22">Lacks conserved residue(s) required for the propagation of feature annotation.</text>
</comment>
<feature type="disulfide bond" evidence="21">
    <location>
        <begin position="455"/>
        <end position="470"/>
    </location>
</feature>
<evidence type="ECO:0000256" key="7">
    <source>
        <dbReference type="ARBA" id="ARBA00022537"/>
    </source>
</evidence>
<gene>
    <name evidence="26" type="primary">C6</name>
</gene>
<evidence type="ECO:0000256" key="13">
    <source>
        <dbReference type="ARBA" id="ARBA00022852"/>
    </source>
</evidence>
<evidence type="ECO:0000256" key="17">
    <source>
        <dbReference type="ARBA" id="ARBA00023136"/>
    </source>
</evidence>
<dbReference type="SUPFAM" id="SSF57535">
    <property type="entry name" value="Complement control module/SCR domain"/>
    <property type="match status" value="2"/>
</dbReference>
<keyword evidence="14" id="KW-0391">Immunity</keyword>
<dbReference type="SMART" id="SM00032">
    <property type="entry name" value="CCP"/>
    <property type="match status" value="2"/>
</dbReference>
<dbReference type="GO" id="GO:0006958">
    <property type="term" value="P:complement activation, classical pathway"/>
    <property type="evidence" value="ECO:0007669"/>
    <property type="project" value="UniProtKB-KW"/>
</dbReference>
<dbReference type="InterPro" id="IPR048828">
    <property type="entry name" value="C6_KAZAL"/>
</dbReference>
<dbReference type="InterPro" id="IPR000436">
    <property type="entry name" value="Sushi_SCR_CCP_dom"/>
</dbReference>
<feature type="domain" description="Sushi" evidence="23">
    <location>
        <begin position="939"/>
        <end position="998"/>
    </location>
</feature>
<dbReference type="PROSITE" id="PS51412">
    <property type="entry name" value="MACPF_2"/>
    <property type="match status" value="1"/>
</dbReference>
<reference evidence="26" key="1">
    <citation type="submission" date="2025-08" db="UniProtKB">
        <authorList>
            <consortium name="RefSeq"/>
        </authorList>
    </citation>
    <scope>IDENTIFICATION</scope>
</reference>
<evidence type="ECO:0000256" key="10">
    <source>
        <dbReference type="ARBA" id="ARBA00022692"/>
    </source>
</evidence>
<keyword evidence="7" id="KW-1052">Target cell membrane</keyword>
<comment type="similarity">
    <text evidence="3">Belongs to the complement C6/C7/C8/C9 family.</text>
</comment>
<dbReference type="GeneID" id="117366434"/>
<keyword evidence="20" id="KW-1053">Target membrane</keyword>
<keyword evidence="25" id="KW-1185">Reference proteome</keyword>
<evidence type="ECO:0000256" key="22">
    <source>
        <dbReference type="PROSITE-ProRule" id="PRU00302"/>
    </source>
</evidence>
<keyword evidence="11" id="KW-0732">Signal</keyword>
<proteinExistence type="inferred from homology"/>
<dbReference type="Pfam" id="PF00057">
    <property type="entry name" value="Ldl_recept_a"/>
    <property type="match status" value="1"/>
</dbReference>
<dbReference type="PANTHER" id="PTHR45742:SF4">
    <property type="entry name" value="COMPLEMENT COMPONENT C6"/>
    <property type="match status" value="1"/>
</dbReference>
<evidence type="ECO:0000256" key="4">
    <source>
        <dbReference type="ARBA" id="ARBA00022452"/>
    </source>
</evidence>
<dbReference type="OrthoDB" id="9867095at2759"/>
<dbReference type="SMART" id="SM00457">
    <property type="entry name" value="MACPF"/>
    <property type="match status" value="1"/>
</dbReference>
<name>A0A6P8SBT4_GEOSA</name>
<dbReference type="PROSITE" id="PS50068">
    <property type="entry name" value="LDLRA_2"/>
    <property type="match status" value="1"/>
</dbReference>
<dbReference type="InterPro" id="IPR036383">
    <property type="entry name" value="TSP1_rpt_sf"/>
</dbReference>
<evidence type="ECO:0000256" key="8">
    <source>
        <dbReference type="ARBA" id="ARBA00022588"/>
    </source>
</evidence>
<dbReference type="InterPro" id="IPR020863">
    <property type="entry name" value="MACPF_CS"/>
</dbReference>
<evidence type="ECO:0000256" key="6">
    <source>
        <dbReference type="ARBA" id="ARBA00022536"/>
    </source>
</evidence>
<dbReference type="Pfam" id="PF00084">
    <property type="entry name" value="Sushi"/>
    <property type="match status" value="2"/>
</dbReference>
<dbReference type="FunFam" id="2.20.100.10:FF:000002">
    <property type="entry name" value="Unc-5 netrin receptor C"/>
    <property type="match status" value="1"/>
</dbReference>
<dbReference type="GO" id="GO:0031640">
    <property type="term" value="P:killing of cells of another organism"/>
    <property type="evidence" value="ECO:0007669"/>
    <property type="project" value="UniProtKB-KW"/>
</dbReference>
<evidence type="ECO:0000313" key="26">
    <source>
        <dbReference type="RefSeq" id="XP_033813666.1"/>
    </source>
</evidence>
<keyword evidence="18 22" id="KW-1015">Disulfide bond</keyword>
<evidence type="ECO:0000256" key="16">
    <source>
        <dbReference type="ARBA" id="ARBA00023058"/>
    </source>
</evidence>
<dbReference type="SMART" id="SM00209">
    <property type="entry name" value="TSP1"/>
    <property type="match status" value="3"/>
</dbReference>
<protein>
    <submittedName>
        <fullName evidence="26">Complement component C6</fullName>
    </submittedName>
</protein>
<accession>A0A6P8SBT4</accession>
<comment type="subcellular location">
    <subcellularLocation>
        <location evidence="2">Secreted</location>
    </subcellularLocation>
    <subcellularLocation>
        <location evidence="1">Target cell membrane</location>
        <topology evidence="1">Multi-pass membrane protein</topology>
    </subcellularLocation>
</comment>
<keyword evidence="5" id="KW-0964">Secreted</keyword>
<feature type="disulfide bond" evidence="22">
    <location>
        <begin position="969"/>
        <end position="996"/>
    </location>
</feature>
<evidence type="ECO:0000256" key="18">
    <source>
        <dbReference type="ARBA" id="ARBA00023157"/>
    </source>
</evidence>
<evidence type="ECO:0000259" key="23">
    <source>
        <dbReference type="PROSITE" id="PS50923"/>
    </source>
</evidence>
<dbReference type="Pfam" id="PF00090">
    <property type="entry name" value="TSP_1"/>
    <property type="match status" value="3"/>
</dbReference>
<dbReference type="PROSITE" id="PS01209">
    <property type="entry name" value="LDLRA_1"/>
    <property type="match status" value="1"/>
</dbReference>
<dbReference type="PROSITE" id="PS50923">
    <property type="entry name" value="SUSHI"/>
    <property type="match status" value="2"/>
</dbReference>
<dbReference type="InterPro" id="IPR048831">
    <property type="entry name" value="C8A_B_C6_EGF-like"/>
</dbReference>
<dbReference type="PANTHER" id="PTHR45742">
    <property type="entry name" value="COMPLEMENT COMPONENT C6"/>
    <property type="match status" value="1"/>
</dbReference>
<feature type="domain" description="MACPF" evidence="24">
    <location>
        <begin position="473"/>
        <end position="819"/>
    </location>
</feature>
<keyword evidence="4" id="KW-1134">Transmembrane beta strand</keyword>
<dbReference type="InterPro" id="IPR035976">
    <property type="entry name" value="Sushi/SCR/CCP_sf"/>
</dbReference>
<dbReference type="GO" id="GO:0044218">
    <property type="term" value="C:other organism cell membrane"/>
    <property type="evidence" value="ECO:0007669"/>
    <property type="project" value="UniProtKB-KW"/>
</dbReference>
<dbReference type="PROSITE" id="PS50092">
    <property type="entry name" value="TSP1"/>
    <property type="match status" value="2"/>
</dbReference>
<feature type="domain" description="Sushi" evidence="23">
    <location>
        <begin position="999"/>
        <end position="1061"/>
    </location>
</feature>
<keyword evidence="6" id="KW-0245">EGF-like domain</keyword>
<dbReference type="InterPro" id="IPR000884">
    <property type="entry name" value="TSP1_rpt"/>
</dbReference>
<evidence type="ECO:0000256" key="19">
    <source>
        <dbReference type="ARBA" id="ARBA00023180"/>
    </source>
</evidence>
<dbReference type="InterPro" id="IPR036055">
    <property type="entry name" value="LDL_receptor-like_sf"/>
</dbReference>
<dbReference type="Pfam" id="PF21195">
    <property type="entry name" value="EGF_C8A_B_C6"/>
    <property type="match status" value="1"/>
</dbReference>
<keyword evidence="9 22" id="KW-0768">Sushi</keyword>
<dbReference type="Pfam" id="PF01823">
    <property type="entry name" value="MACPF"/>
    <property type="match status" value="1"/>
</dbReference>
<dbReference type="SUPFAM" id="SSF57424">
    <property type="entry name" value="LDL receptor-like module"/>
    <property type="match status" value="1"/>
</dbReference>
<evidence type="ECO:0000256" key="1">
    <source>
        <dbReference type="ARBA" id="ARBA00004276"/>
    </source>
</evidence>
<dbReference type="InterPro" id="IPR023415">
    <property type="entry name" value="LDLR_class-A_CS"/>
</dbReference>
<dbReference type="InterPro" id="IPR020864">
    <property type="entry name" value="MACPF"/>
</dbReference>
<keyword evidence="13" id="KW-0204">Cytolysis</keyword>
<keyword evidence="10" id="KW-0812">Transmembrane</keyword>
<dbReference type="InterPro" id="IPR003884">
    <property type="entry name" value="FacI_MAC"/>
</dbReference>
<dbReference type="Proteomes" id="UP000515159">
    <property type="component" value="Chromosome 1"/>
</dbReference>
<dbReference type="Gene3D" id="4.10.400.10">
    <property type="entry name" value="Low-density Lipoprotein Receptor"/>
    <property type="match status" value="1"/>
</dbReference>
<dbReference type="FunCoup" id="A0A6P8SBT4">
    <property type="interactions" value="87"/>
</dbReference>
<keyword evidence="8" id="KW-0399">Innate immunity</keyword>
<evidence type="ECO:0000259" key="24">
    <source>
        <dbReference type="PROSITE" id="PS51412"/>
    </source>
</evidence>
<dbReference type="GO" id="GO:0005576">
    <property type="term" value="C:extracellular region"/>
    <property type="evidence" value="ECO:0007669"/>
    <property type="project" value="UniProtKB-SubCell"/>
</dbReference>
<dbReference type="GO" id="GO:0005579">
    <property type="term" value="C:membrane attack complex"/>
    <property type="evidence" value="ECO:0007669"/>
    <property type="project" value="UniProtKB-KW"/>
</dbReference>
<evidence type="ECO:0000256" key="11">
    <source>
        <dbReference type="ARBA" id="ARBA00022729"/>
    </source>
</evidence>
<dbReference type="SMART" id="SM00057">
    <property type="entry name" value="FIMAC"/>
    <property type="match status" value="2"/>
</dbReference>
<dbReference type="CDD" id="cd00033">
    <property type="entry name" value="CCP"/>
    <property type="match status" value="2"/>
</dbReference>
<dbReference type="PROSITE" id="PS00279">
    <property type="entry name" value="MACPF_1"/>
    <property type="match status" value="1"/>
</dbReference>
<organism evidence="25 26">
    <name type="scientific">Geotrypetes seraphini</name>
    <name type="common">Gaboon caecilian</name>
    <name type="synonym">Caecilia seraphini</name>
    <dbReference type="NCBI Taxonomy" id="260995"/>
    <lineage>
        <taxon>Eukaryota</taxon>
        <taxon>Metazoa</taxon>
        <taxon>Chordata</taxon>
        <taxon>Craniata</taxon>
        <taxon>Vertebrata</taxon>
        <taxon>Euteleostomi</taxon>
        <taxon>Amphibia</taxon>
        <taxon>Gymnophiona</taxon>
        <taxon>Geotrypetes</taxon>
    </lineage>
</organism>
<dbReference type="Gene3D" id="2.20.100.10">
    <property type="entry name" value="Thrombospondin type-1 (TSP1) repeat"/>
    <property type="match status" value="2"/>
</dbReference>
<sequence length="1228" mass="138542">MDEFVQQGLRMQQYPEDNASAEERLLSFEGVSLSLEERSPPARPEAAKAEVGAVGEDQLTPSNIQDAFLLSRQGEVPEAVRKQGECAATSKQLQGEENQIKVVPDISAANASTLALSGGIRTEFLPLLKPKIFNMETIWEAISNLQLSLGNQIQQLSQSCTAVLSENLDLKNRVSVLENKSDDCDTRIKSLETQALTWVKDSASLHFKQEMVENSIRRSNLRIINFLKLFSISATDMFKHYLSEVLKVLDSSYPPLSKIYYLPVRLRSQNPNQQKLSADSLDLTYFLERSETETQFMDPVSSFGFFVLLSTAVVSTHACYCEHYPWSSWSACSKTCNYGIQSRSRQIRFDEYYQKNLCDQLCIKYDSRACNEQMCPINCQLGDFGAWSECDLCVKKQFCVRSLLRPSQFGGEACAEQLVDSRRCIPLKICNIEELECRNKFKCDTGRCIANNLECNGENDCGDNSDERDCGRKSKVCSRVFESIPSVQLMGNGFNLLAGENGGEVLDNSFYRGKCNTIRNNDTRKSYRIPANLESINFQVENEEDDVVSDFYDSLNNFDATQLKPGFHEHSGSHSSGIPYLFSRKTRIKVTSSSSFEEAIQASYKKNSKYIRIHKVMSVSNFIMKQKDLWISDIFLTALHSLPLEYNYALYSRIFDDFGTHYFSAGSMGGIYDLLYQYSSEELKNSGLTEEESKECVRTETTRRVFFRKKKTVRERCTTNKMSEQHEGSFLQSSERSISLVKGGRTEYAAALAWKRDGAFPENNVFTNWVESTKDNPVVVDFELSPILDLAKDFPCAVTKRRNLQRALAEYLERFDPCRCAPCPNNGRPVLSGTKCLCICQSGTYGDNCETRAPDYTSVAVDGYWSCWSLWSTCDGSLKRRRTRQCNNPAPLNGGKPCKGEQQQEEDCHFSLFPNRGALCIHDDEARKEVDIDEPESDTGCTKPFPPENSFLRNEKKWYSVGEEVEIICLSGHKLLGYQYIRCLPDGTWTQTNTECQKTVCTRPPVSEGVSVSPFKTEYNIGESIQLYCSTGYVVTGQKKYTCGSALSWMPPILRQLACEKEIEDSSGGCGSGQKQIGSQCVCMSPEEDCGHYSEDICVFDAISQTYFTSSSCEYLSKKCQKDEQFYFLQSGPCQDISLNWAIDRANLSAWSIKKEPCGYDICLDWEKCSGTGCFCLLPYQCPKDEDQLHCIKRGLSGTRSTVNFCTLGAMKCAKLRTEILHSGRCLD</sequence>
<evidence type="ECO:0000313" key="25">
    <source>
        <dbReference type="Proteomes" id="UP000515159"/>
    </source>
</evidence>
<dbReference type="CDD" id="cd00112">
    <property type="entry name" value="LDLa"/>
    <property type="match status" value="1"/>
</dbReference>
<evidence type="ECO:0000256" key="21">
    <source>
        <dbReference type="PROSITE-ProRule" id="PRU00124"/>
    </source>
</evidence>
<evidence type="ECO:0000256" key="5">
    <source>
        <dbReference type="ARBA" id="ARBA00022525"/>
    </source>
</evidence>
<evidence type="ECO:0000256" key="12">
    <source>
        <dbReference type="ARBA" id="ARBA00022737"/>
    </source>
</evidence>
<evidence type="ECO:0000256" key="2">
    <source>
        <dbReference type="ARBA" id="ARBA00004613"/>
    </source>
</evidence>
<dbReference type="InParanoid" id="A0A6P8SBT4"/>
<dbReference type="Pfam" id="PF21288">
    <property type="entry name" value="Kazal_C6"/>
    <property type="match status" value="1"/>
</dbReference>
<evidence type="ECO:0000256" key="20">
    <source>
        <dbReference type="ARBA" id="ARBA00023298"/>
    </source>
</evidence>
<keyword evidence="16" id="KW-0473">Membrane attack complex</keyword>
<dbReference type="Gene3D" id="3.30.60.30">
    <property type="match status" value="2"/>
</dbReference>
<dbReference type="PRINTS" id="PR00764">
    <property type="entry name" value="COMPLEMENTC9"/>
</dbReference>
<dbReference type="InterPro" id="IPR001862">
    <property type="entry name" value="MAC_perforin"/>
</dbReference>
<dbReference type="SMART" id="SM00192">
    <property type="entry name" value="LDLa"/>
    <property type="match status" value="1"/>
</dbReference>
<dbReference type="InterPro" id="IPR002172">
    <property type="entry name" value="LDrepeatLR_classA_rpt"/>
</dbReference>
<dbReference type="Gene3D" id="2.10.70.10">
    <property type="entry name" value="Complement Module, domain 1"/>
    <property type="match status" value="2"/>
</dbReference>
<keyword evidence="19" id="KW-0325">Glycoprotein</keyword>
<dbReference type="SUPFAM" id="SSF82895">
    <property type="entry name" value="TSP-1 type 1 repeat"/>
    <property type="match status" value="2"/>
</dbReference>
<evidence type="ECO:0000256" key="9">
    <source>
        <dbReference type="ARBA" id="ARBA00022659"/>
    </source>
</evidence>
<dbReference type="KEGG" id="gsh:117366434"/>
<keyword evidence="17" id="KW-0472">Membrane</keyword>
<dbReference type="FunFam" id="4.10.400.10:FF:000065">
    <property type="entry name" value="Transmembrane protease serine 7"/>
    <property type="match status" value="1"/>
</dbReference>
<dbReference type="RefSeq" id="XP_033813666.1">
    <property type="nucleotide sequence ID" value="XM_033957775.1"/>
</dbReference>
<dbReference type="CTD" id="729"/>
<evidence type="ECO:0000256" key="15">
    <source>
        <dbReference type="ARBA" id="ARBA00022875"/>
    </source>
</evidence>
<dbReference type="GO" id="GO:0045087">
    <property type="term" value="P:innate immune response"/>
    <property type="evidence" value="ECO:0007669"/>
    <property type="project" value="UniProtKB-KW"/>
</dbReference>
<feature type="disulfide bond" evidence="21">
    <location>
        <begin position="443"/>
        <end position="461"/>
    </location>
</feature>
<keyword evidence="12" id="KW-0677">Repeat</keyword>
<dbReference type="AlphaFoldDB" id="A0A6P8SBT4"/>